<sequence>MEREFPKFRYHPDPIGTGAFEKADEAKVCECCGKETEYYYHSPFYSIDTVECLCPWCIADGSAAKKFDGEFQDAYSCEEIDDGSKLDELIHRTPGYQGWQQEVWLAHCNDYCAFVGYVGMEELEKMGLAESLEDIYRKDAAMFDIDVIRENMENESGLQGYLFRCLHCGKYQLYADCD</sequence>
<evidence type="ECO:0000256" key="1">
    <source>
        <dbReference type="ARBA" id="ARBA00008525"/>
    </source>
</evidence>
<protein>
    <recommendedName>
        <fullName evidence="4">CbrC family protein</fullName>
    </recommendedName>
</protein>
<accession>A0A1H7HT42</accession>
<evidence type="ECO:0008006" key="4">
    <source>
        <dbReference type="Google" id="ProtNLM"/>
    </source>
</evidence>
<name>A0A1H7HT42_RUMAL</name>
<dbReference type="Proteomes" id="UP000186015">
    <property type="component" value="Unassembled WGS sequence"/>
</dbReference>
<evidence type="ECO:0000313" key="2">
    <source>
        <dbReference type="EMBL" id="SEK53553.1"/>
    </source>
</evidence>
<dbReference type="EMBL" id="FOAT01000003">
    <property type="protein sequence ID" value="SEK53553.1"/>
    <property type="molecule type" value="Genomic_DNA"/>
</dbReference>
<comment type="similarity">
    <text evidence="1">Belongs to the UPF0167 family.</text>
</comment>
<dbReference type="InterPro" id="IPR005363">
    <property type="entry name" value="UPF0167"/>
</dbReference>
<dbReference type="RefSeq" id="WP_074830415.1">
    <property type="nucleotide sequence ID" value="NZ_FOAT01000003.1"/>
</dbReference>
<organism evidence="2 3">
    <name type="scientific">Ruminococcus albus</name>
    <dbReference type="NCBI Taxonomy" id="1264"/>
    <lineage>
        <taxon>Bacteria</taxon>
        <taxon>Bacillati</taxon>
        <taxon>Bacillota</taxon>
        <taxon>Clostridia</taxon>
        <taxon>Eubacteriales</taxon>
        <taxon>Oscillospiraceae</taxon>
        <taxon>Ruminococcus</taxon>
    </lineage>
</organism>
<dbReference type="Pfam" id="PF03691">
    <property type="entry name" value="UPF0167"/>
    <property type="match status" value="1"/>
</dbReference>
<reference evidence="2 3" key="1">
    <citation type="submission" date="2016-10" db="EMBL/GenBank/DDBJ databases">
        <authorList>
            <person name="de Groot N.N."/>
        </authorList>
    </citation>
    <scope>NUCLEOTIDE SEQUENCE [LARGE SCALE GENOMIC DNA]</scope>
    <source>
        <strain evidence="2 3">KH2T6</strain>
    </source>
</reference>
<proteinExistence type="inferred from homology"/>
<dbReference type="AlphaFoldDB" id="A0A1H7HT42"/>
<dbReference type="OrthoDB" id="7065534at2"/>
<gene>
    <name evidence="2" type="ORF">SAMN05216469_10387</name>
</gene>
<evidence type="ECO:0000313" key="3">
    <source>
        <dbReference type="Proteomes" id="UP000186015"/>
    </source>
</evidence>